<gene>
    <name evidence="1" type="ORF">K504DRAFT_393872</name>
</gene>
<name>A0A6G1JRC5_9PLEO</name>
<dbReference type="AlphaFoldDB" id="A0A6G1JRC5"/>
<dbReference type="InterPro" id="IPR043502">
    <property type="entry name" value="DNA/RNA_pol_sf"/>
</dbReference>
<evidence type="ECO:0000313" key="2">
    <source>
        <dbReference type="Proteomes" id="UP000799428"/>
    </source>
</evidence>
<accession>A0A6G1JRC5</accession>
<organism evidence="1 2">
    <name type="scientific">Pleomassaria siparia CBS 279.74</name>
    <dbReference type="NCBI Taxonomy" id="1314801"/>
    <lineage>
        <taxon>Eukaryota</taxon>
        <taxon>Fungi</taxon>
        <taxon>Dikarya</taxon>
        <taxon>Ascomycota</taxon>
        <taxon>Pezizomycotina</taxon>
        <taxon>Dothideomycetes</taxon>
        <taxon>Pleosporomycetidae</taxon>
        <taxon>Pleosporales</taxon>
        <taxon>Pleomassariaceae</taxon>
        <taxon>Pleomassaria</taxon>
    </lineage>
</organism>
<proteinExistence type="predicted"/>
<evidence type="ECO:0008006" key="3">
    <source>
        <dbReference type="Google" id="ProtNLM"/>
    </source>
</evidence>
<evidence type="ECO:0000313" key="1">
    <source>
        <dbReference type="EMBL" id="KAF2702781.1"/>
    </source>
</evidence>
<dbReference type="SUPFAM" id="SSF56672">
    <property type="entry name" value="DNA/RNA polymerases"/>
    <property type="match status" value="1"/>
</dbReference>
<dbReference type="EMBL" id="MU005793">
    <property type="protein sequence ID" value="KAF2702781.1"/>
    <property type="molecule type" value="Genomic_DNA"/>
</dbReference>
<reference evidence="1" key="1">
    <citation type="journal article" date="2020" name="Stud. Mycol.">
        <title>101 Dothideomycetes genomes: a test case for predicting lifestyles and emergence of pathogens.</title>
        <authorList>
            <person name="Haridas S."/>
            <person name="Albert R."/>
            <person name="Binder M."/>
            <person name="Bloem J."/>
            <person name="Labutti K."/>
            <person name="Salamov A."/>
            <person name="Andreopoulos B."/>
            <person name="Baker S."/>
            <person name="Barry K."/>
            <person name="Bills G."/>
            <person name="Bluhm B."/>
            <person name="Cannon C."/>
            <person name="Castanera R."/>
            <person name="Culley D."/>
            <person name="Daum C."/>
            <person name="Ezra D."/>
            <person name="Gonzalez J."/>
            <person name="Henrissat B."/>
            <person name="Kuo A."/>
            <person name="Liang C."/>
            <person name="Lipzen A."/>
            <person name="Lutzoni F."/>
            <person name="Magnuson J."/>
            <person name="Mondo S."/>
            <person name="Nolan M."/>
            <person name="Ohm R."/>
            <person name="Pangilinan J."/>
            <person name="Park H.-J."/>
            <person name="Ramirez L."/>
            <person name="Alfaro M."/>
            <person name="Sun H."/>
            <person name="Tritt A."/>
            <person name="Yoshinaga Y."/>
            <person name="Zwiers L.-H."/>
            <person name="Turgeon B."/>
            <person name="Goodwin S."/>
            <person name="Spatafora J."/>
            <person name="Crous P."/>
            <person name="Grigoriev I."/>
        </authorList>
    </citation>
    <scope>NUCLEOTIDE SEQUENCE</scope>
    <source>
        <strain evidence="1">CBS 279.74</strain>
    </source>
</reference>
<keyword evidence="2" id="KW-1185">Reference proteome</keyword>
<feature type="non-terminal residue" evidence="1">
    <location>
        <position position="1"/>
    </location>
</feature>
<dbReference type="OrthoDB" id="5599418at2759"/>
<sequence length="60" mass="7303">DSILYLIAYYSIALTLVEKNYIIYNKELLVVLRSIEELFTMLIDYKNLEYFTRLYILSKR</sequence>
<protein>
    <recommendedName>
        <fullName evidence="3">Reverse transcriptase RNase H-like domain-containing protein</fullName>
    </recommendedName>
</protein>
<dbReference type="Proteomes" id="UP000799428">
    <property type="component" value="Unassembled WGS sequence"/>
</dbReference>